<name>A0AAU7JC08_9HYPH</name>
<dbReference type="InterPro" id="IPR006311">
    <property type="entry name" value="TAT_signal"/>
</dbReference>
<feature type="region of interest" description="Disordered" evidence="1">
    <location>
        <begin position="28"/>
        <end position="51"/>
    </location>
</feature>
<dbReference type="GO" id="GO:0016491">
    <property type="term" value="F:oxidoreductase activity"/>
    <property type="evidence" value="ECO:0007669"/>
    <property type="project" value="UniProtKB-KW"/>
</dbReference>
<proteinExistence type="predicted"/>
<dbReference type="Pfam" id="PF13618">
    <property type="entry name" value="Gluconate_2-dh3"/>
    <property type="match status" value="2"/>
</dbReference>
<protein>
    <submittedName>
        <fullName evidence="2">Gluconate 2-dehydrogenase subunit 3 family protein</fullName>
        <ecNumber evidence="2">1.-.-.-</ecNumber>
    </submittedName>
</protein>
<organism evidence="2">
    <name type="scientific">Alsobacter sp. KACC 23698</name>
    <dbReference type="NCBI Taxonomy" id="3149229"/>
    <lineage>
        <taxon>Bacteria</taxon>
        <taxon>Pseudomonadati</taxon>
        <taxon>Pseudomonadota</taxon>
        <taxon>Alphaproteobacteria</taxon>
        <taxon>Hyphomicrobiales</taxon>
        <taxon>Alsobacteraceae</taxon>
        <taxon>Alsobacter</taxon>
    </lineage>
</organism>
<evidence type="ECO:0000256" key="1">
    <source>
        <dbReference type="SAM" id="MobiDB-lite"/>
    </source>
</evidence>
<dbReference type="EMBL" id="CP157484">
    <property type="protein sequence ID" value="XBO37716.1"/>
    <property type="molecule type" value="Genomic_DNA"/>
</dbReference>
<dbReference type="AlphaFoldDB" id="A0AAU7JC08"/>
<dbReference type="PROSITE" id="PS51318">
    <property type="entry name" value="TAT"/>
    <property type="match status" value="1"/>
</dbReference>
<dbReference type="EC" id="1.-.-.-" evidence="2"/>
<accession>A0AAU7JC08</accession>
<feature type="region of interest" description="Disordered" evidence="1">
    <location>
        <begin position="140"/>
        <end position="171"/>
    </location>
</feature>
<reference evidence="2" key="1">
    <citation type="submission" date="2024-05" db="EMBL/GenBank/DDBJ databases">
        <authorList>
            <person name="Kim S."/>
            <person name="Heo J."/>
            <person name="Choi H."/>
            <person name="Choi Y."/>
            <person name="Kwon S.-W."/>
            <person name="Kim Y."/>
        </authorList>
    </citation>
    <scope>NUCLEOTIDE SEQUENCE</scope>
    <source>
        <strain evidence="2">KACC 23698</strain>
    </source>
</reference>
<evidence type="ECO:0000313" key="2">
    <source>
        <dbReference type="EMBL" id="XBO37716.1"/>
    </source>
</evidence>
<dbReference type="InterPro" id="IPR027056">
    <property type="entry name" value="Gluconate_2DH_su3"/>
</dbReference>
<gene>
    <name evidence="2" type="ORF">ABEG18_18600</name>
</gene>
<feature type="region of interest" description="Disordered" evidence="1">
    <location>
        <begin position="250"/>
        <end position="282"/>
    </location>
</feature>
<feature type="compositionally biased region" description="Basic and acidic residues" evidence="1">
    <location>
        <begin position="28"/>
        <end position="39"/>
    </location>
</feature>
<sequence>MSEFSRRNLFRAAGALGAATALPPALEARPRQRAHEHGHPGPQASAAPGKQPYRFFNPQEAAFVEAAVDRLIPPDPQWTGAVGAGVPTYIDQQLAGAYGQGARLYKSGPWEQGAPTQGYQLALTPAQLYRTAIAALEEQLRSRSPAPAAARGAERDRSRASRRGGLSSFARLSPEEQDRVLADLEAGKMDLAGAPSAEFFETLLANTIEGFLSDPMYGGNRDMVGWRMIGFPGAYATYLGVYTDHGQRFQREPMSIAQSDQEHHPEPGGALPAPRQGGRPRG</sequence>
<feature type="compositionally biased region" description="Low complexity" evidence="1">
    <location>
        <begin position="142"/>
        <end position="151"/>
    </location>
</feature>
<dbReference type="RefSeq" id="WP_406854543.1">
    <property type="nucleotide sequence ID" value="NZ_CP157484.1"/>
</dbReference>
<keyword evidence="2" id="KW-0560">Oxidoreductase</keyword>